<keyword evidence="1" id="KW-0812">Transmembrane</keyword>
<keyword evidence="3" id="KW-1185">Reference proteome</keyword>
<keyword evidence="1" id="KW-1133">Transmembrane helix</keyword>
<dbReference type="AlphaFoldDB" id="A0A6B0S9T0"/>
<proteinExistence type="predicted"/>
<keyword evidence="1" id="KW-0472">Membrane</keyword>
<protein>
    <submittedName>
        <fullName evidence="2">Uncharacterized protein</fullName>
    </submittedName>
</protein>
<gene>
    <name evidence="2" type="ORF">E5288_WYG002672</name>
</gene>
<dbReference type="Proteomes" id="UP000322234">
    <property type="component" value="Unassembled WGS sequence"/>
</dbReference>
<feature type="transmembrane region" description="Helical" evidence="1">
    <location>
        <begin position="20"/>
        <end position="38"/>
    </location>
</feature>
<sequence length="109" mass="12502">MRGVLHKVLVCSTGSGKFCVFWFHLILSLLSGLWNVLIDAEECVSKEKTSAIRSMRCSPPFDRESKVFFCLKDKVCTVAPEGDWRVEDKSKDYVRGLTLEMDPDFYNMI</sequence>
<evidence type="ECO:0000256" key="1">
    <source>
        <dbReference type="SAM" id="Phobius"/>
    </source>
</evidence>
<comment type="caution">
    <text evidence="2">The sequence shown here is derived from an EMBL/GenBank/DDBJ whole genome shotgun (WGS) entry which is preliminary data.</text>
</comment>
<evidence type="ECO:0000313" key="3">
    <source>
        <dbReference type="Proteomes" id="UP000322234"/>
    </source>
</evidence>
<accession>A0A6B0S9T0</accession>
<dbReference type="EMBL" id="VBQZ03000148">
    <property type="protein sequence ID" value="MXQ95833.1"/>
    <property type="molecule type" value="Genomic_DNA"/>
</dbReference>
<evidence type="ECO:0000313" key="2">
    <source>
        <dbReference type="EMBL" id="MXQ95833.1"/>
    </source>
</evidence>
<organism evidence="2 3">
    <name type="scientific">Bos mutus</name>
    <name type="common">wild yak</name>
    <dbReference type="NCBI Taxonomy" id="72004"/>
    <lineage>
        <taxon>Eukaryota</taxon>
        <taxon>Metazoa</taxon>
        <taxon>Chordata</taxon>
        <taxon>Craniata</taxon>
        <taxon>Vertebrata</taxon>
        <taxon>Euteleostomi</taxon>
        <taxon>Mammalia</taxon>
        <taxon>Eutheria</taxon>
        <taxon>Laurasiatheria</taxon>
        <taxon>Artiodactyla</taxon>
        <taxon>Ruminantia</taxon>
        <taxon>Pecora</taxon>
        <taxon>Bovidae</taxon>
        <taxon>Bovinae</taxon>
        <taxon>Bos</taxon>
    </lineage>
</organism>
<reference evidence="2" key="1">
    <citation type="submission" date="2019-10" db="EMBL/GenBank/DDBJ databases">
        <title>The sequence and de novo assembly of the wild yak genome.</title>
        <authorList>
            <person name="Liu Y."/>
        </authorList>
    </citation>
    <scope>NUCLEOTIDE SEQUENCE [LARGE SCALE GENOMIC DNA]</scope>
    <source>
        <strain evidence="2">WY2019</strain>
    </source>
</reference>
<name>A0A6B0S9T0_9CETA</name>